<proteinExistence type="inferred from homology"/>
<dbReference type="PANTHER" id="PTHR12027:SF99">
    <property type="entry name" value="PROTEIN WNT"/>
    <property type="match status" value="1"/>
</dbReference>
<evidence type="ECO:0000256" key="3">
    <source>
        <dbReference type="ARBA" id="ARBA00022473"/>
    </source>
</evidence>
<keyword evidence="4" id="KW-0964">Secreted</keyword>
<evidence type="ECO:0000256" key="5">
    <source>
        <dbReference type="ARBA" id="ARBA00022530"/>
    </source>
</evidence>
<comment type="caution">
    <text evidence="10">The sequence shown here is derived from an EMBL/GenBank/DDBJ whole genome shotgun (WGS) entry which is preliminary data.</text>
</comment>
<accession>A0ABQ9GL95</accession>
<keyword evidence="8" id="KW-0449">Lipoprotein</keyword>
<keyword evidence="7" id="KW-1015">Disulfide bond</keyword>
<comment type="subcellular location">
    <subcellularLocation>
        <location evidence="1 9">Secreted</location>
        <location evidence="1 9">Extracellular space</location>
        <location evidence="1 9">Extracellular matrix</location>
    </subcellularLocation>
</comment>
<gene>
    <name evidence="10" type="ORF">PR048_026421</name>
</gene>
<dbReference type="Pfam" id="PF00110">
    <property type="entry name" value="wnt"/>
    <property type="match status" value="2"/>
</dbReference>
<evidence type="ECO:0000256" key="9">
    <source>
        <dbReference type="RuleBase" id="RU003500"/>
    </source>
</evidence>
<comment type="function">
    <text evidence="9">Ligand for members of the frizzled family of seven transmembrane receptors.</text>
</comment>
<keyword evidence="5" id="KW-0272">Extracellular matrix</keyword>
<dbReference type="Proteomes" id="UP001159363">
    <property type="component" value="Chromosome 10"/>
</dbReference>
<dbReference type="PRINTS" id="PR01349">
    <property type="entry name" value="WNTPROTEIN"/>
</dbReference>
<dbReference type="InterPro" id="IPR043158">
    <property type="entry name" value="Wnt_C"/>
</dbReference>
<sequence length="298" mass="33936">MTRWHADGGDDVVVVAESRETAYVYAISTAGVAYTITRACSRGDLTDCSCDKRVRNKKPRGNWQWGGCSEVTQHSVKPPGPLNTIELLQQSSSFLELVSVCVCLQDIHFGERFSREFADVRESRDTAEGLMNLHNNEAGRRSIRARMQRVCKCHGMSGSCSVRVCWRKLPQFRVVGDALAARYEGASHVKLVEKKRRRVKKLRAISRDLKQPNKTDLVFLEESPDYCERNETLGILGTRGRICNRTSLGLDGCRLLCCGRGYQTRVRDVEEKCRCRFVWCCNVVCDICRYKREEHICN</sequence>
<evidence type="ECO:0000256" key="6">
    <source>
        <dbReference type="ARBA" id="ARBA00022687"/>
    </source>
</evidence>
<dbReference type="Gene3D" id="3.30.2460.20">
    <property type="match status" value="1"/>
</dbReference>
<dbReference type="InterPro" id="IPR005817">
    <property type="entry name" value="Wnt"/>
</dbReference>
<evidence type="ECO:0000256" key="4">
    <source>
        <dbReference type="ARBA" id="ARBA00022525"/>
    </source>
</evidence>
<protein>
    <recommendedName>
        <fullName evidence="9">Protein Wnt</fullName>
    </recommendedName>
</protein>
<evidence type="ECO:0000313" key="10">
    <source>
        <dbReference type="EMBL" id="KAJ8872805.1"/>
    </source>
</evidence>
<evidence type="ECO:0000256" key="1">
    <source>
        <dbReference type="ARBA" id="ARBA00004498"/>
    </source>
</evidence>
<keyword evidence="6 9" id="KW-0879">Wnt signaling pathway</keyword>
<keyword evidence="11" id="KW-1185">Reference proteome</keyword>
<dbReference type="PANTHER" id="PTHR12027">
    <property type="entry name" value="WNT RELATED"/>
    <property type="match status" value="1"/>
</dbReference>
<evidence type="ECO:0000256" key="7">
    <source>
        <dbReference type="ARBA" id="ARBA00023157"/>
    </source>
</evidence>
<evidence type="ECO:0000256" key="2">
    <source>
        <dbReference type="ARBA" id="ARBA00005683"/>
    </source>
</evidence>
<evidence type="ECO:0000313" key="11">
    <source>
        <dbReference type="Proteomes" id="UP001159363"/>
    </source>
</evidence>
<name>A0ABQ9GL95_9NEOP</name>
<dbReference type="EMBL" id="JARBHB010000011">
    <property type="protein sequence ID" value="KAJ8872805.1"/>
    <property type="molecule type" value="Genomic_DNA"/>
</dbReference>
<evidence type="ECO:0000256" key="8">
    <source>
        <dbReference type="ARBA" id="ARBA00023288"/>
    </source>
</evidence>
<comment type="similarity">
    <text evidence="2 9">Belongs to the Wnt family.</text>
</comment>
<organism evidence="10 11">
    <name type="scientific">Dryococelus australis</name>
    <dbReference type="NCBI Taxonomy" id="614101"/>
    <lineage>
        <taxon>Eukaryota</taxon>
        <taxon>Metazoa</taxon>
        <taxon>Ecdysozoa</taxon>
        <taxon>Arthropoda</taxon>
        <taxon>Hexapoda</taxon>
        <taxon>Insecta</taxon>
        <taxon>Pterygota</taxon>
        <taxon>Neoptera</taxon>
        <taxon>Polyneoptera</taxon>
        <taxon>Phasmatodea</taxon>
        <taxon>Verophasmatodea</taxon>
        <taxon>Anareolatae</taxon>
        <taxon>Phasmatidae</taxon>
        <taxon>Eurycanthinae</taxon>
        <taxon>Dryococelus</taxon>
    </lineage>
</organism>
<keyword evidence="3 9" id="KW-0217">Developmental protein</keyword>
<dbReference type="InterPro" id="IPR018161">
    <property type="entry name" value="Wnt_CS"/>
</dbReference>
<reference evidence="10 11" key="1">
    <citation type="submission" date="2023-02" db="EMBL/GenBank/DDBJ databases">
        <title>LHISI_Scaffold_Assembly.</title>
        <authorList>
            <person name="Stuart O.P."/>
            <person name="Cleave R."/>
            <person name="Magrath M.J.L."/>
            <person name="Mikheyev A.S."/>
        </authorList>
    </citation>
    <scope>NUCLEOTIDE SEQUENCE [LARGE SCALE GENOMIC DNA]</scope>
    <source>
        <strain evidence="10">Daus_M_001</strain>
        <tissue evidence="10">Leg muscle</tissue>
    </source>
</reference>
<dbReference type="PROSITE" id="PS00246">
    <property type="entry name" value="WNT1"/>
    <property type="match status" value="1"/>
</dbReference>
<dbReference type="SMART" id="SM00097">
    <property type="entry name" value="WNT1"/>
    <property type="match status" value="1"/>
</dbReference>